<reference evidence="2" key="1">
    <citation type="submission" date="2014-09" db="EMBL/GenBank/DDBJ databases">
        <authorList>
            <person name="Magalhaes I.L.F."/>
            <person name="Oliveira U."/>
            <person name="Santos F.R."/>
            <person name="Vidigal T.H.D.A."/>
            <person name="Brescovit A.D."/>
            <person name="Santos A.J."/>
        </authorList>
    </citation>
    <scope>NUCLEOTIDE SEQUENCE</scope>
    <source>
        <tissue evidence="2">Shoot tissue taken approximately 20 cm above the soil surface</tissue>
    </source>
</reference>
<keyword evidence="1" id="KW-0472">Membrane</keyword>
<protein>
    <submittedName>
        <fullName evidence="2">Uncharacterized protein</fullName>
    </submittedName>
</protein>
<evidence type="ECO:0000256" key="1">
    <source>
        <dbReference type="SAM" id="Phobius"/>
    </source>
</evidence>
<proteinExistence type="predicted"/>
<accession>A0A0A9GUB2</accession>
<reference evidence="2" key="2">
    <citation type="journal article" date="2015" name="Data Brief">
        <title>Shoot transcriptome of the giant reed, Arundo donax.</title>
        <authorList>
            <person name="Barrero R.A."/>
            <person name="Guerrero F.D."/>
            <person name="Moolhuijzen P."/>
            <person name="Goolsby J.A."/>
            <person name="Tidwell J."/>
            <person name="Bellgard S.E."/>
            <person name="Bellgard M.I."/>
        </authorList>
    </citation>
    <scope>NUCLEOTIDE SEQUENCE</scope>
    <source>
        <tissue evidence="2">Shoot tissue taken approximately 20 cm above the soil surface</tissue>
    </source>
</reference>
<keyword evidence="1" id="KW-0812">Transmembrane</keyword>
<keyword evidence="1" id="KW-1133">Transmembrane helix</keyword>
<evidence type="ECO:0000313" key="2">
    <source>
        <dbReference type="EMBL" id="JAE28132.1"/>
    </source>
</evidence>
<dbReference type="EMBL" id="GBRH01169764">
    <property type="protein sequence ID" value="JAE28132.1"/>
    <property type="molecule type" value="Transcribed_RNA"/>
</dbReference>
<organism evidence="2">
    <name type="scientific">Arundo donax</name>
    <name type="common">Giant reed</name>
    <name type="synonym">Donax arundinaceus</name>
    <dbReference type="NCBI Taxonomy" id="35708"/>
    <lineage>
        <taxon>Eukaryota</taxon>
        <taxon>Viridiplantae</taxon>
        <taxon>Streptophyta</taxon>
        <taxon>Embryophyta</taxon>
        <taxon>Tracheophyta</taxon>
        <taxon>Spermatophyta</taxon>
        <taxon>Magnoliopsida</taxon>
        <taxon>Liliopsida</taxon>
        <taxon>Poales</taxon>
        <taxon>Poaceae</taxon>
        <taxon>PACMAD clade</taxon>
        <taxon>Arundinoideae</taxon>
        <taxon>Arundineae</taxon>
        <taxon>Arundo</taxon>
    </lineage>
</organism>
<sequence length="60" mass="6464">MAALLLYPLAIGAVSPAASMGHGWCSVENAEISTFSFVFTFFIYPSLFLTSFLGPLSTNR</sequence>
<dbReference type="AlphaFoldDB" id="A0A0A9GUB2"/>
<feature type="transmembrane region" description="Helical" evidence="1">
    <location>
        <begin position="37"/>
        <end position="56"/>
    </location>
</feature>
<name>A0A0A9GUB2_ARUDO</name>